<keyword evidence="2" id="KW-1185">Reference proteome</keyword>
<evidence type="ECO:0000313" key="2">
    <source>
        <dbReference type="Proteomes" id="UP000827976"/>
    </source>
</evidence>
<name>A0ACB7UYH7_DIOAL</name>
<accession>A0ACB7UYH7</accession>
<sequence>MAMHLMIVIVMMVLSLSNGDEEDDGFRRIQKLMKLMKMMVEKQSGLEKGANPKSNVPEKKRLVRVFAAQLSTWPINS</sequence>
<dbReference type="Proteomes" id="UP000827976">
    <property type="component" value="Chromosome 13"/>
</dbReference>
<proteinExistence type="predicted"/>
<evidence type="ECO:0000313" key="1">
    <source>
        <dbReference type="EMBL" id="KAH7665922.1"/>
    </source>
</evidence>
<dbReference type="EMBL" id="CM037023">
    <property type="protein sequence ID" value="KAH7665922.1"/>
    <property type="molecule type" value="Genomic_DNA"/>
</dbReference>
<organism evidence="1 2">
    <name type="scientific">Dioscorea alata</name>
    <name type="common">Purple yam</name>
    <dbReference type="NCBI Taxonomy" id="55571"/>
    <lineage>
        <taxon>Eukaryota</taxon>
        <taxon>Viridiplantae</taxon>
        <taxon>Streptophyta</taxon>
        <taxon>Embryophyta</taxon>
        <taxon>Tracheophyta</taxon>
        <taxon>Spermatophyta</taxon>
        <taxon>Magnoliopsida</taxon>
        <taxon>Liliopsida</taxon>
        <taxon>Dioscoreales</taxon>
        <taxon>Dioscoreaceae</taxon>
        <taxon>Dioscorea</taxon>
    </lineage>
</organism>
<comment type="caution">
    <text evidence="1">The sequence shown here is derived from an EMBL/GenBank/DDBJ whole genome shotgun (WGS) entry which is preliminary data.</text>
</comment>
<reference evidence="2" key="1">
    <citation type="journal article" date="2022" name="Nat. Commun.">
        <title>Chromosome evolution and the genetic basis of agronomically important traits in greater yam.</title>
        <authorList>
            <person name="Bredeson J.V."/>
            <person name="Lyons J.B."/>
            <person name="Oniyinde I.O."/>
            <person name="Okereke N.R."/>
            <person name="Kolade O."/>
            <person name="Nnabue I."/>
            <person name="Nwadili C.O."/>
            <person name="Hribova E."/>
            <person name="Parker M."/>
            <person name="Nwogha J."/>
            <person name="Shu S."/>
            <person name="Carlson J."/>
            <person name="Kariba R."/>
            <person name="Muthemba S."/>
            <person name="Knop K."/>
            <person name="Barton G.J."/>
            <person name="Sherwood A.V."/>
            <person name="Lopez-Montes A."/>
            <person name="Asiedu R."/>
            <person name="Jamnadass R."/>
            <person name="Muchugi A."/>
            <person name="Goodstein D."/>
            <person name="Egesi C.N."/>
            <person name="Featherston J."/>
            <person name="Asfaw A."/>
            <person name="Simpson G.G."/>
            <person name="Dolezel J."/>
            <person name="Hendre P.S."/>
            <person name="Van Deynze A."/>
            <person name="Kumar P.L."/>
            <person name="Obidiegwu J.E."/>
            <person name="Bhattacharjee R."/>
            <person name="Rokhsar D.S."/>
        </authorList>
    </citation>
    <scope>NUCLEOTIDE SEQUENCE [LARGE SCALE GENOMIC DNA]</scope>
    <source>
        <strain evidence="2">cv. TDa95/00328</strain>
    </source>
</reference>
<gene>
    <name evidence="1" type="ORF">IHE45_13G065000</name>
</gene>
<protein>
    <submittedName>
        <fullName evidence="1">Uncharacterized protein</fullName>
    </submittedName>
</protein>